<evidence type="ECO:0000313" key="1">
    <source>
        <dbReference type="EMBL" id="SFB51288.1"/>
    </source>
</evidence>
<accession>A0A1I1BRE5</accession>
<dbReference type="Proteomes" id="UP000198790">
    <property type="component" value="Unassembled WGS sequence"/>
</dbReference>
<dbReference type="Pfam" id="PF09907">
    <property type="entry name" value="HigB_toxin"/>
    <property type="match status" value="1"/>
</dbReference>
<organism evidence="1 2">
    <name type="scientific">Algoriphagus aquimarinus</name>
    <dbReference type="NCBI Taxonomy" id="237018"/>
    <lineage>
        <taxon>Bacteria</taxon>
        <taxon>Pseudomonadati</taxon>
        <taxon>Bacteroidota</taxon>
        <taxon>Cytophagia</taxon>
        <taxon>Cytophagales</taxon>
        <taxon>Cyclobacteriaceae</taxon>
        <taxon>Algoriphagus</taxon>
    </lineage>
</organism>
<name>A0A1I1BRE5_9BACT</name>
<dbReference type="STRING" id="237018.SAMN04489723_11538"/>
<keyword evidence="2" id="KW-1185">Reference proteome</keyword>
<evidence type="ECO:0000313" key="2">
    <source>
        <dbReference type="Proteomes" id="UP000198790"/>
    </source>
</evidence>
<dbReference type="EMBL" id="FOKK01000015">
    <property type="protein sequence ID" value="SFB51288.1"/>
    <property type="molecule type" value="Genomic_DNA"/>
</dbReference>
<gene>
    <name evidence="1" type="ORF">SAMN04489723_11538</name>
</gene>
<dbReference type="GO" id="GO:0110001">
    <property type="term" value="C:toxin-antitoxin complex"/>
    <property type="evidence" value="ECO:0007669"/>
    <property type="project" value="InterPro"/>
</dbReference>
<dbReference type="GO" id="GO:0004519">
    <property type="term" value="F:endonuclease activity"/>
    <property type="evidence" value="ECO:0007669"/>
    <property type="project" value="InterPro"/>
</dbReference>
<dbReference type="AlphaFoldDB" id="A0A1I1BRE5"/>
<protein>
    <submittedName>
        <fullName evidence="1">mRNA interferase HigB</fullName>
    </submittedName>
</protein>
<dbReference type="RefSeq" id="WP_245786903.1">
    <property type="nucleotide sequence ID" value="NZ_FOKK01000015.1"/>
</dbReference>
<proteinExistence type="predicted"/>
<reference evidence="1 2" key="1">
    <citation type="submission" date="2016-10" db="EMBL/GenBank/DDBJ databases">
        <authorList>
            <person name="de Groot N.N."/>
        </authorList>
    </citation>
    <scope>NUCLEOTIDE SEQUENCE [LARGE SCALE GENOMIC DNA]</scope>
    <source>
        <strain evidence="1 2">DSM 23399</strain>
    </source>
</reference>
<sequence>MNVITKGTLQKYMEVYPEAASWLLTWYEVAEKANWENFNAVKLSYPSADQIGDDRVVFYVKGNKFRLIVRFSFRFKVLQIKWFGRHKEYDKIDVLTIQPDLL</sequence>
<dbReference type="InterPro" id="IPR018669">
    <property type="entry name" value="Toxin_HigB"/>
</dbReference>
<dbReference type="GO" id="GO:0003723">
    <property type="term" value="F:RNA binding"/>
    <property type="evidence" value="ECO:0007669"/>
    <property type="project" value="InterPro"/>
</dbReference>